<dbReference type="GO" id="GO:0016491">
    <property type="term" value="F:oxidoreductase activity"/>
    <property type="evidence" value="ECO:0007669"/>
    <property type="project" value="InterPro"/>
</dbReference>
<name>A0AAE9WB05_9SCHI</name>
<dbReference type="PANTHER" id="PTHR45033:SF2">
    <property type="entry name" value="ZINC-TYPE ALCOHOL DEHYDROGENASE-LIKE PROTEIN C1773.06C"/>
    <property type="match status" value="1"/>
</dbReference>
<keyword evidence="3" id="KW-1185">Reference proteome</keyword>
<dbReference type="InterPro" id="IPR020843">
    <property type="entry name" value="ER"/>
</dbReference>
<evidence type="ECO:0000259" key="1">
    <source>
        <dbReference type="SMART" id="SM00829"/>
    </source>
</evidence>
<sequence length="346" mass="37370">MPLQYVIRDKKSGFEQLKAEEVEQIEALKPNEVRVKLKAASLNYRDLTIAKGEYPQAYNIPVVPGSDGVGIIEKVGDDVEGFKPGDTVIGNFFTDYIDGGPTKHGLYGALGGTHDGTFRQVGVFPARILVHAPKNLSYEEASTLPCAAVTAWNALFGSKEHQLKPGQNVLIQGTGGVSIFALQFAVAAGARATVISSSDEKLQIAKKLGARYLVNYKKNPDWAKPTLEATNGVGYHHVVEVGGEKTMGQSLEAAIVGGVISSIGFVAKQGGSSDLTSVIVQLLNKNIHIRGIYVGPVNMFADMIACIEENDIHPVVDKVFPFDQLKEAYNYQQSQQHVGKVVLNIY</sequence>
<gene>
    <name evidence="2" type="ORF">SOMG_00043</name>
</gene>
<dbReference type="Gene3D" id="3.40.50.720">
    <property type="entry name" value="NAD(P)-binding Rossmann-like Domain"/>
    <property type="match status" value="1"/>
</dbReference>
<dbReference type="GeneID" id="80873531"/>
<dbReference type="InterPro" id="IPR013149">
    <property type="entry name" value="ADH-like_C"/>
</dbReference>
<dbReference type="Proteomes" id="UP001212411">
    <property type="component" value="Chromosome 1"/>
</dbReference>
<dbReference type="CDD" id="cd08276">
    <property type="entry name" value="MDR7"/>
    <property type="match status" value="1"/>
</dbReference>
<protein>
    <submittedName>
        <fullName evidence="2">Alcohol dehydrogenase</fullName>
    </submittedName>
</protein>
<dbReference type="InterPro" id="IPR052711">
    <property type="entry name" value="Zinc_ADH-like"/>
</dbReference>
<dbReference type="RefSeq" id="XP_056037184.1">
    <property type="nucleotide sequence ID" value="XM_056178842.1"/>
</dbReference>
<dbReference type="AlphaFoldDB" id="A0AAE9WB05"/>
<organism evidence="2 3">
    <name type="scientific">Schizosaccharomyces osmophilus</name>
    <dbReference type="NCBI Taxonomy" id="2545709"/>
    <lineage>
        <taxon>Eukaryota</taxon>
        <taxon>Fungi</taxon>
        <taxon>Dikarya</taxon>
        <taxon>Ascomycota</taxon>
        <taxon>Taphrinomycotina</taxon>
        <taxon>Schizosaccharomycetes</taxon>
        <taxon>Schizosaccharomycetales</taxon>
        <taxon>Schizosaccharomycetaceae</taxon>
        <taxon>Schizosaccharomyces</taxon>
    </lineage>
</organism>
<dbReference type="KEGG" id="som:SOMG_00043"/>
<dbReference type="SUPFAM" id="SSF51735">
    <property type="entry name" value="NAD(P)-binding Rossmann-fold domains"/>
    <property type="match status" value="1"/>
</dbReference>
<dbReference type="PANTHER" id="PTHR45033">
    <property type="match status" value="1"/>
</dbReference>
<reference evidence="2 3" key="1">
    <citation type="journal article" date="2023" name="G3 (Bethesda)">
        <title>A high-quality reference genome for the fission yeast Schizosaccharomyces osmophilus.</title>
        <authorList>
            <person name="Jia G.S."/>
            <person name="Zhang W.C."/>
            <person name="Liang Y."/>
            <person name="Liu X.H."/>
            <person name="Rhind N."/>
            <person name="Pidoux A."/>
            <person name="Brysch-Herzberg M."/>
            <person name="Du L.L."/>
        </authorList>
    </citation>
    <scope>NUCLEOTIDE SEQUENCE [LARGE SCALE GENOMIC DNA]</scope>
    <source>
        <strain evidence="2 3">CBS 15793</strain>
    </source>
</reference>
<dbReference type="EMBL" id="CP115611">
    <property type="protein sequence ID" value="WBW72941.1"/>
    <property type="molecule type" value="Genomic_DNA"/>
</dbReference>
<dbReference type="Pfam" id="PF08240">
    <property type="entry name" value="ADH_N"/>
    <property type="match status" value="1"/>
</dbReference>
<dbReference type="InterPro" id="IPR013154">
    <property type="entry name" value="ADH-like_N"/>
</dbReference>
<dbReference type="SMART" id="SM00829">
    <property type="entry name" value="PKS_ER"/>
    <property type="match status" value="1"/>
</dbReference>
<evidence type="ECO:0000313" key="2">
    <source>
        <dbReference type="EMBL" id="WBW72941.1"/>
    </source>
</evidence>
<dbReference type="InterPro" id="IPR011032">
    <property type="entry name" value="GroES-like_sf"/>
</dbReference>
<dbReference type="SUPFAM" id="SSF50129">
    <property type="entry name" value="GroES-like"/>
    <property type="match status" value="1"/>
</dbReference>
<proteinExistence type="predicted"/>
<feature type="domain" description="Enoyl reductase (ER)" evidence="1">
    <location>
        <begin position="12"/>
        <end position="343"/>
    </location>
</feature>
<dbReference type="InterPro" id="IPR036291">
    <property type="entry name" value="NAD(P)-bd_dom_sf"/>
</dbReference>
<evidence type="ECO:0000313" key="3">
    <source>
        <dbReference type="Proteomes" id="UP001212411"/>
    </source>
</evidence>
<dbReference type="Pfam" id="PF00107">
    <property type="entry name" value="ADH_zinc_N"/>
    <property type="match status" value="1"/>
</dbReference>
<accession>A0AAE9WB05</accession>
<dbReference type="Gene3D" id="3.90.180.10">
    <property type="entry name" value="Medium-chain alcohol dehydrogenases, catalytic domain"/>
    <property type="match status" value="1"/>
</dbReference>